<reference evidence="7 8" key="1">
    <citation type="journal article" date="2024" name="Commun. Biol.">
        <title>Comparative genomic analysis of thermophilic fungi reveals convergent evolutionary adaptations and gene losses.</title>
        <authorList>
            <person name="Steindorff A.S."/>
            <person name="Aguilar-Pontes M.V."/>
            <person name="Robinson A.J."/>
            <person name="Andreopoulos B."/>
            <person name="LaButti K."/>
            <person name="Kuo A."/>
            <person name="Mondo S."/>
            <person name="Riley R."/>
            <person name="Otillar R."/>
            <person name="Haridas S."/>
            <person name="Lipzen A."/>
            <person name="Grimwood J."/>
            <person name="Schmutz J."/>
            <person name="Clum A."/>
            <person name="Reid I.D."/>
            <person name="Moisan M.C."/>
            <person name="Butler G."/>
            <person name="Nguyen T.T.M."/>
            <person name="Dewar K."/>
            <person name="Conant G."/>
            <person name="Drula E."/>
            <person name="Henrissat B."/>
            <person name="Hansel C."/>
            <person name="Singer S."/>
            <person name="Hutchinson M.I."/>
            <person name="de Vries R.P."/>
            <person name="Natvig D.O."/>
            <person name="Powell A.J."/>
            <person name="Tsang A."/>
            <person name="Grigoriev I.V."/>
        </authorList>
    </citation>
    <scope>NUCLEOTIDE SEQUENCE [LARGE SCALE GENOMIC DNA]</scope>
    <source>
        <strain evidence="7 8">ATCC 24622</strain>
    </source>
</reference>
<dbReference type="Proteomes" id="UP001586593">
    <property type="component" value="Unassembled WGS sequence"/>
</dbReference>
<dbReference type="InterPro" id="IPR012677">
    <property type="entry name" value="Nucleotide-bd_a/b_plait_sf"/>
</dbReference>
<dbReference type="PROSITE" id="PS50102">
    <property type="entry name" value="RRM"/>
    <property type="match status" value="1"/>
</dbReference>
<protein>
    <recommendedName>
        <fullName evidence="6">RRM domain-containing protein</fullName>
    </recommendedName>
</protein>
<dbReference type="Pfam" id="PF00076">
    <property type="entry name" value="RRM_1"/>
    <property type="match status" value="1"/>
</dbReference>
<evidence type="ECO:0000259" key="6">
    <source>
        <dbReference type="PROSITE" id="PS50102"/>
    </source>
</evidence>
<dbReference type="EMBL" id="JAZHXJ010002399">
    <property type="protein sequence ID" value="KAL1838965.1"/>
    <property type="molecule type" value="Genomic_DNA"/>
</dbReference>
<accession>A0ABR3VAV4</accession>
<name>A0ABR3VAV4_9PEZI</name>
<dbReference type="InterPro" id="IPR035979">
    <property type="entry name" value="RBD_domain_sf"/>
</dbReference>
<evidence type="ECO:0000256" key="4">
    <source>
        <dbReference type="PROSITE-ProRule" id="PRU00176"/>
    </source>
</evidence>
<gene>
    <name evidence="7" type="ORF">VTK73DRAFT_4188</name>
</gene>
<dbReference type="Gene3D" id="3.30.70.330">
    <property type="match status" value="1"/>
</dbReference>
<dbReference type="InterPro" id="IPR000504">
    <property type="entry name" value="RRM_dom"/>
</dbReference>
<evidence type="ECO:0000256" key="3">
    <source>
        <dbReference type="ARBA" id="ARBA00023242"/>
    </source>
</evidence>
<evidence type="ECO:0000313" key="7">
    <source>
        <dbReference type="EMBL" id="KAL1838965.1"/>
    </source>
</evidence>
<feature type="region of interest" description="Disordered" evidence="5">
    <location>
        <begin position="174"/>
        <end position="197"/>
    </location>
</feature>
<evidence type="ECO:0000313" key="8">
    <source>
        <dbReference type="Proteomes" id="UP001586593"/>
    </source>
</evidence>
<proteinExistence type="predicted"/>
<keyword evidence="8" id="KW-1185">Reference proteome</keyword>
<feature type="compositionally biased region" description="Basic and acidic residues" evidence="5">
    <location>
        <begin position="182"/>
        <end position="197"/>
    </location>
</feature>
<evidence type="ECO:0000256" key="5">
    <source>
        <dbReference type="SAM" id="MobiDB-lite"/>
    </source>
</evidence>
<comment type="subcellular location">
    <subcellularLocation>
        <location evidence="1">Nucleus</location>
        <location evidence="1">Nucleolus</location>
    </subcellularLocation>
</comment>
<evidence type="ECO:0000256" key="1">
    <source>
        <dbReference type="ARBA" id="ARBA00004604"/>
    </source>
</evidence>
<comment type="caution">
    <text evidence="7">The sequence shown here is derived from an EMBL/GenBank/DDBJ whole genome shotgun (WGS) entry which is preliminary data.</text>
</comment>
<keyword evidence="2 4" id="KW-0694">RNA-binding</keyword>
<organism evidence="7 8">
    <name type="scientific">Phialemonium thermophilum</name>
    <dbReference type="NCBI Taxonomy" id="223376"/>
    <lineage>
        <taxon>Eukaryota</taxon>
        <taxon>Fungi</taxon>
        <taxon>Dikarya</taxon>
        <taxon>Ascomycota</taxon>
        <taxon>Pezizomycotina</taxon>
        <taxon>Sordariomycetes</taxon>
        <taxon>Sordariomycetidae</taxon>
        <taxon>Cephalothecales</taxon>
        <taxon>Cephalothecaceae</taxon>
        <taxon>Phialemonium</taxon>
    </lineage>
</organism>
<feature type="domain" description="RRM" evidence="6">
    <location>
        <begin position="22"/>
        <end position="100"/>
    </location>
</feature>
<keyword evidence="3" id="KW-0539">Nucleus</keyword>
<dbReference type="SUPFAM" id="SSF54928">
    <property type="entry name" value="RNA-binding domain, RBD"/>
    <property type="match status" value="1"/>
</dbReference>
<sequence>MPETDSSNKAVVPSTAAAEGTGVIYVGHIPHGFYEHQMREYFSQFGEVLRLRLSRNKKTGASKHYAFVEFAEAATADIVAKTMDHYMLFGHNLRVRVVPPDEVHPDLWRGANRRFKRVPWNTMAGRQLEKPAPESTWLKRVGKEERRRRARAQKLAELGYEFEVPSLKAVEAAAGGAGEQEEEKKEAVKAIEAAKEG</sequence>
<dbReference type="PANTHER" id="PTHR46754">
    <property type="entry name" value="MKI67 FHA DOMAIN-INTERACTING NUCLEOLAR PHOSPHOPROTEIN"/>
    <property type="match status" value="1"/>
</dbReference>
<evidence type="ECO:0000256" key="2">
    <source>
        <dbReference type="ARBA" id="ARBA00022884"/>
    </source>
</evidence>
<dbReference type="CDD" id="cd12307">
    <property type="entry name" value="RRM_NIFK_like"/>
    <property type="match status" value="1"/>
</dbReference>
<dbReference type="SMART" id="SM00360">
    <property type="entry name" value="RRM"/>
    <property type="match status" value="1"/>
</dbReference>